<feature type="domain" description="NERD" evidence="1">
    <location>
        <begin position="42"/>
        <end position="160"/>
    </location>
</feature>
<evidence type="ECO:0000313" key="2">
    <source>
        <dbReference type="EMBL" id="MCM2675947.1"/>
    </source>
</evidence>
<protein>
    <submittedName>
        <fullName evidence="2">NERD domain-containing protein</fullName>
    </submittedName>
</protein>
<reference evidence="2" key="1">
    <citation type="submission" date="2022-06" db="EMBL/GenBank/DDBJ databases">
        <title>Alkalicoccobacillus porphyridii sp. nov., isolated from a marine red alga, Porphyridium purpureum and reclassification of Shouchella plakortidis and Shouchella gibsonii as Alkalicoccobacillus plakortidis comb. nov. and Alkalicoccobacillus gibsonii comb. nov.</title>
        <authorList>
            <person name="Kim K.H."/>
            <person name="Lee J.K."/>
            <person name="Han D.M."/>
            <person name="Baek J.H."/>
            <person name="Jeon C.O."/>
        </authorList>
    </citation>
    <scope>NUCLEOTIDE SEQUENCE</scope>
    <source>
        <strain evidence="2">DSM 19153</strain>
    </source>
</reference>
<dbReference type="Proteomes" id="UP001203665">
    <property type="component" value="Unassembled WGS sequence"/>
</dbReference>
<evidence type="ECO:0000313" key="3">
    <source>
        <dbReference type="Proteomes" id="UP001203665"/>
    </source>
</evidence>
<evidence type="ECO:0000259" key="1">
    <source>
        <dbReference type="PROSITE" id="PS50965"/>
    </source>
</evidence>
<sequence>MQVVKERTSPLRIAQLEALLRRLPSEHEKVPIIKKELMKRRIGYQGEKSLTYYFNLITDPNTYLLHDLRLLGPTGYHFQMDTVLVTPSFIAIIEIKNYSGTIYFDPDTHQVFRTSDTHDDEILTNPLSQIQIQKMQLKDWLVEHDWPLLPIVKMVIFSDPSTKIVSTPTNLKTINQVTTAPAFLPKLKALQTALPKTHLTTSSLQKLTQQLASMHVPTSSNILNDFKIDRSSIISGVYCPSCDEPTLIRGMIIGKWFCQSCEVSSKHAHIFALEDYFLLLDKHASSHEIHQFLRTSTRQQAYDLLKNFPLNRFGAFRSRRYELQYPLPLTKLTP</sequence>
<dbReference type="EMBL" id="JAMQJY010000001">
    <property type="protein sequence ID" value="MCM2675947.1"/>
    <property type="molecule type" value="Genomic_DNA"/>
</dbReference>
<gene>
    <name evidence="2" type="ORF">NDM98_10875</name>
</gene>
<proteinExistence type="predicted"/>
<name>A0ABT0XJ71_9BACI</name>
<accession>A0ABT0XJ71</accession>
<keyword evidence="3" id="KW-1185">Reference proteome</keyword>
<dbReference type="RefSeq" id="WP_251607390.1">
    <property type="nucleotide sequence ID" value="NZ_JAMQJY010000001.1"/>
</dbReference>
<comment type="caution">
    <text evidence="2">The sequence shown here is derived from an EMBL/GenBank/DDBJ whole genome shotgun (WGS) entry which is preliminary data.</text>
</comment>
<dbReference type="PROSITE" id="PS50965">
    <property type="entry name" value="NERD"/>
    <property type="match status" value="1"/>
</dbReference>
<organism evidence="2 3">
    <name type="scientific">Alkalicoccobacillus plakortidis</name>
    <dbReference type="NCBI Taxonomy" id="444060"/>
    <lineage>
        <taxon>Bacteria</taxon>
        <taxon>Bacillati</taxon>
        <taxon>Bacillota</taxon>
        <taxon>Bacilli</taxon>
        <taxon>Bacillales</taxon>
        <taxon>Bacillaceae</taxon>
        <taxon>Alkalicoccobacillus</taxon>
    </lineage>
</organism>
<dbReference type="InterPro" id="IPR011528">
    <property type="entry name" value="NERD"/>
</dbReference>
<dbReference type="Pfam" id="PF08378">
    <property type="entry name" value="NERD"/>
    <property type="match status" value="1"/>
</dbReference>